<feature type="transmembrane region" description="Helical" evidence="6">
    <location>
        <begin position="40"/>
        <end position="61"/>
    </location>
</feature>
<proteinExistence type="inferred from homology"/>
<dbReference type="Proteomes" id="UP000036771">
    <property type="component" value="Unassembled WGS sequence"/>
</dbReference>
<comment type="caution">
    <text evidence="7">The sequence shown here is derived from an EMBL/GenBank/DDBJ whole genome shotgun (WGS) entry which is preliminary data.</text>
</comment>
<dbReference type="PANTHER" id="PTHR30238:SF0">
    <property type="entry name" value="THYLAKOID MEMBRANE PROTEIN TERC, CHLOROPLASTIC"/>
    <property type="match status" value="1"/>
</dbReference>
<keyword evidence="3 6" id="KW-0812">Transmembrane</keyword>
<feature type="transmembrane region" description="Helical" evidence="6">
    <location>
        <begin position="105"/>
        <end position="125"/>
    </location>
</feature>
<organism evidence="7 8">
    <name type="scientific">Caedimonas varicaedens</name>
    <dbReference type="NCBI Taxonomy" id="1629334"/>
    <lineage>
        <taxon>Bacteria</taxon>
        <taxon>Pseudomonadati</taxon>
        <taxon>Pseudomonadota</taxon>
        <taxon>Alphaproteobacteria</taxon>
        <taxon>Holosporales</taxon>
        <taxon>Caedimonadaceae</taxon>
        <taxon>Caedimonas</taxon>
    </lineage>
</organism>
<dbReference type="OrthoDB" id="9783692at2"/>
<comment type="subcellular location">
    <subcellularLocation>
        <location evidence="1">Membrane</location>
        <topology evidence="1">Multi-pass membrane protein</topology>
    </subcellularLocation>
</comment>
<evidence type="ECO:0000313" key="7">
    <source>
        <dbReference type="EMBL" id="GAO97466.1"/>
    </source>
</evidence>
<evidence type="ECO:0000256" key="5">
    <source>
        <dbReference type="ARBA" id="ARBA00023136"/>
    </source>
</evidence>
<dbReference type="GO" id="GO:0016020">
    <property type="term" value="C:membrane"/>
    <property type="evidence" value="ECO:0007669"/>
    <property type="project" value="UniProtKB-SubCell"/>
</dbReference>
<dbReference type="InterPro" id="IPR005496">
    <property type="entry name" value="Integral_membrane_TerC"/>
</dbReference>
<evidence type="ECO:0000256" key="1">
    <source>
        <dbReference type="ARBA" id="ARBA00004141"/>
    </source>
</evidence>
<protein>
    <submittedName>
        <fullName evidence="7">Inner membrane protein alx</fullName>
    </submittedName>
</protein>
<keyword evidence="4 6" id="KW-1133">Transmembrane helix</keyword>
<gene>
    <name evidence="7" type="primary">alx</name>
    <name evidence="7" type="ORF">Cva_00098</name>
</gene>
<dbReference type="Pfam" id="PF03741">
    <property type="entry name" value="TerC"/>
    <property type="match status" value="1"/>
</dbReference>
<dbReference type="InterPro" id="IPR022369">
    <property type="entry name" value="Integral_membrane_TerC_rswitch"/>
</dbReference>
<evidence type="ECO:0000313" key="8">
    <source>
        <dbReference type="Proteomes" id="UP000036771"/>
    </source>
</evidence>
<accession>A0A0K8MAF4</accession>
<sequence length="304" mass="35128">MLVDISFWGWAGFIGLIGVMLFLDVGVFQKDNHRISQKEAWKWSVIWICMALLFNGGIYLWQGHDAAITFLTAYLIEKSLSIDNLFVFVLIFNYFSIPAKMQHRVLYWGILGAVVMRLILILLGIKLIIHFQWLLYVMGAFLIYAGITFFRQRHQEEEFTESRLLKFLKQIIAIKEERENPHFFIRHKSKFYMTPLFLALVSIELSDLVFAFDSIPAVFGITFDPFLVFTSNIFAILGLRSLYFVLADFLPRFYYLKHALSLILAFVGCKMLLHDVISISTILSLSVIVTIIISSLVLSVQKGR</sequence>
<keyword evidence="5 6" id="KW-0472">Membrane</keyword>
<dbReference type="AlphaFoldDB" id="A0A0K8MAF4"/>
<evidence type="ECO:0000256" key="6">
    <source>
        <dbReference type="SAM" id="Phobius"/>
    </source>
</evidence>
<dbReference type="NCBIfam" id="TIGR03718">
    <property type="entry name" value="R_switched_Alx"/>
    <property type="match status" value="1"/>
</dbReference>
<evidence type="ECO:0000256" key="4">
    <source>
        <dbReference type="ARBA" id="ARBA00022989"/>
    </source>
</evidence>
<dbReference type="PANTHER" id="PTHR30238">
    <property type="entry name" value="MEMBRANE BOUND PREDICTED REDOX MODULATOR"/>
    <property type="match status" value="1"/>
</dbReference>
<feature type="transmembrane region" description="Helical" evidence="6">
    <location>
        <begin position="131"/>
        <end position="150"/>
    </location>
</feature>
<feature type="transmembrane region" description="Helical" evidence="6">
    <location>
        <begin position="67"/>
        <end position="93"/>
    </location>
</feature>
<feature type="transmembrane region" description="Helical" evidence="6">
    <location>
        <begin position="225"/>
        <end position="246"/>
    </location>
</feature>
<reference evidence="7 8" key="1">
    <citation type="submission" date="2015-03" db="EMBL/GenBank/DDBJ databases">
        <title>Caedibacter varicaedens, whole genome shotgun sequence.</title>
        <authorList>
            <person name="Suzuki H."/>
            <person name="Dapper A.L."/>
            <person name="Gibson A.K."/>
            <person name="Jackson C."/>
            <person name="Lee H."/>
            <person name="Pejaver V.R."/>
            <person name="Doak T."/>
            <person name="Lynch M."/>
        </authorList>
    </citation>
    <scope>NUCLEOTIDE SEQUENCE [LARGE SCALE GENOMIC DNA]</scope>
</reference>
<feature type="transmembrane region" description="Helical" evidence="6">
    <location>
        <begin position="6"/>
        <end position="28"/>
    </location>
</feature>
<feature type="transmembrane region" description="Helical" evidence="6">
    <location>
        <begin position="279"/>
        <end position="300"/>
    </location>
</feature>
<dbReference type="EMBL" id="BBVC01000005">
    <property type="protein sequence ID" value="GAO97466.1"/>
    <property type="molecule type" value="Genomic_DNA"/>
</dbReference>
<comment type="similarity">
    <text evidence="2">Belongs to the TerC family.</text>
</comment>
<feature type="transmembrane region" description="Helical" evidence="6">
    <location>
        <begin position="196"/>
        <end position="219"/>
    </location>
</feature>
<keyword evidence="8" id="KW-1185">Reference proteome</keyword>
<name>A0A0K8MAF4_9PROT</name>
<evidence type="ECO:0000256" key="2">
    <source>
        <dbReference type="ARBA" id="ARBA00007511"/>
    </source>
</evidence>
<evidence type="ECO:0000256" key="3">
    <source>
        <dbReference type="ARBA" id="ARBA00022692"/>
    </source>
</evidence>